<dbReference type="CDD" id="cd07381">
    <property type="entry name" value="MPP_CapA"/>
    <property type="match status" value="1"/>
</dbReference>
<dbReference type="PANTHER" id="PTHR33393:SF13">
    <property type="entry name" value="PGA BIOSYNTHESIS PROTEIN CAPA"/>
    <property type="match status" value="1"/>
</dbReference>
<sequence>MTFTLAAVGDLVPTRPLGAELRPAVRGVAGLLSAADVAFGDLEIALTDRGCPQEKLITFRARPGLADDVRALGFDVVALANNHSMDYGFDAVAGTMGELDRVGIRHTGAGAGLREAERGCVLRVGDVRVGFLAWSCLLPPGFAAAADRPGIAPIHVSTSFEIDGAGVLEEPGAPPVVRTRVVAGDLERVTARIAEFRGDVDFLAVSVHWGFGFGPALAEYQRPLGHALIDAGADLVLGSHVHGLQGVERYRDKVILYSPGNFIAQQPRAGVSADILRIYDAMSPDGYLAVAEVAPTGSYRMHLHPTMTGPDGLPGLAGPADRERIARELIRLSGPLDTSLTFDGEVVGVGDRTC</sequence>
<evidence type="ECO:0000259" key="2">
    <source>
        <dbReference type="SMART" id="SM00854"/>
    </source>
</evidence>
<protein>
    <submittedName>
        <fullName evidence="3">Poly-gamma-glutamate synthesis protein (Capsule biosynthesis protein)</fullName>
    </submittedName>
</protein>
<accession>A0ABX0SSJ8</accession>
<gene>
    <name evidence="3" type="ORF">FHX46_000990</name>
</gene>
<dbReference type="RefSeq" id="WP_167111058.1">
    <property type="nucleotide sequence ID" value="NZ_JAANOU010000001.1"/>
</dbReference>
<dbReference type="Gene3D" id="3.60.21.10">
    <property type="match status" value="1"/>
</dbReference>
<evidence type="ECO:0000313" key="4">
    <source>
        <dbReference type="Proteomes" id="UP000754495"/>
    </source>
</evidence>
<organism evidence="3 4">
    <name type="scientific">Amycolatopsis viridis</name>
    <dbReference type="NCBI Taxonomy" id="185678"/>
    <lineage>
        <taxon>Bacteria</taxon>
        <taxon>Bacillati</taxon>
        <taxon>Actinomycetota</taxon>
        <taxon>Actinomycetes</taxon>
        <taxon>Pseudonocardiales</taxon>
        <taxon>Pseudonocardiaceae</taxon>
        <taxon>Amycolatopsis</taxon>
    </lineage>
</organism>
<comment type="similarity">
    <text evidence="1">Belongs to the CapA family.</text>
</comment>
<name>A0ABX0SSJ8_9PSEU</name>
<reference evidence="3 4" key="1">
    <citation type="submission" date="2020-03" db="EMBL/GenBank/DDBJ databases">
        <title>Sequencing the genomes of 1000 actinobacteria strains.</title>
        <authorList>
            <person name="Klenk H.-P."/>
        </authorList>
    </citation>
    <scope>NUCLEOTIDE SEQUENCE [LARGE SCALE GENOMIC DNA]</scope>
    <source>
        <strain evidence="3 4">DSM 45668</strain>
    </source>
</reference>
<proteinExistence type="inferred from homology"/>
<evidence type="ECO:0000256" key="1">
    <source>
        <dbReference type="ARBA" id="ARBA00005662"/>
    </source>
</evidence>
<dbReference type="SUPFAM" id="SSF56300">
    <property type="entry name" value="Metallo-dependent phosphatases"/>
    <property type="match status" value="1"/>
</dbReference>
<dbReference type="EMBL" id="JAANOU010000001">
    <property type="protein sequence ID" value="NIH78460.1"/>
    <property type="molecule type" value="Genomic_DNA"/>
</dbReference>
<dbReference type="Pfam" id="PF09587">
    <property type="entry name" value="PGA_cap"/>
    <property type="match status" value="1"/>
</dbReference>
<dbReference type="Proteomes" id="UP000754495">
    <property type="component" value="Unassembled WGS sequence"/>
</dbReference>
<keyword evidence="4" id="KW-1185">Reference proteome</keyword>
<dbReference type="PANTHER" id="PTHR33393">
    <property type="entry name" value="POLYGLUTAMINE SYNTHESIS ACCESSORY PROTEIN RV0574C-RELATED"/>
    <property type="match status" value="1"/>
</dbReference>
<dbReference type="InterPro" id="IPR029052">
    <property type="entry name" value="Metallo-depent_PP-like"/>
</dbReference>
<dbReference type="InterPro" id="IPR019079">
    <property type="entry name" value="Capsule_synth_CapA"/>
</dbReference>
<evidence type="ECO:0000313" key="3">
    <source>
        <dbReference type="EMBL" id="NIH78460.1"/>
    </source>
</evidence>
<dbReference type="InterPro" id="IPR052169">
    <property type="entry name" value="CW_Biosynth-Accessory"/>
</dbReference>
<dbReference type="SMART" id="SM00854">
    <property type="entry name" value="PGA_cap"/>
    <property type="match status" value="1"/>
</dbReference>
<comment type="caution">
    <text evidence="3">The sequence shown here is derived from an EMBL/GenBank/DDBJ whole genome shotgun (WGS) entry which is preliminary data.</text>
</comment>
<feature type="domain" description="Capsule synthesis protein CapA" evidence="2">
    <location>
        <begin position="4"/>
        <end position="266"/>
    </location>
</feature>